<dbReference type="Pfam" id="PF07009">
    <property type="entry name" value="NusG_II"/>
    <property type="match status" value="1"/>
</dbReference>
<dbReference type="RefSeq" id="WP_281000927.1">
    <property type="nucleotide sequence ID" value="NZ_CP069362.1"/>
</dbReference>
<dbReference type="Gene3D" id="2.60.320.10">
    <property type="entry name" value="N-utilization substance G protein NusG, insert domain"/>
    <property type="match status" value="1"/>
</dbReference>
<dbReference type="Proteomes" id="UP001232493">
    <property type="component" value="Chromosome"/>
</dbReference>
<dbReference type="InterPro" id="IPR038690">
    <property type="entry name" value="NusG_2_sf"/>
</dbReference>
<keyword evidence="1" id="KW-0472">Membrane</keyword>
<dbReference type="EMBL" id="CP069362">
    <property type="protein sequence ID" value="WGS65986.1"/>
    <property type="molecule type" value="Genomic_DNA"/>
</dbReference>
<name>A0ABY8PTM6_9BACT</name>
<keyword evidence="3" id="KW-1185">Reference proteome</keyword>
<evidence type="ECO:0000313" key="2">
    <source>
        <dbReference type="EMBL" id="WGS65986.1"/>
    </source>
</evidence>
<evidence type="ECO:0000313" key="3">
    <source>
        <dbReference type="Proteomes" id="UP001232493"/>
    </source>
</evidence>
<reference evidence="2 3" key="1">
    <citation type="submission" date="2021-02" db="EMBL/GenBank/DDBJ databases">
        <title>Characterization of Marinitoga sp. nov. str. BP5-C20A.</title>
        <authorList>
            <person name="Erauso G."/>
            <person name="Postec A."/>
        </authorList>
    </citation>
    <scope>NUCLEOTIDE SEQUENCE [LARGE SCALE GENOMIC DNA]</scope>
    <source>
        <strain evidence="2 3">BP5-C20A</strain>
    </source>
</reference>
<sequence>MKKDLIFVFIIILLVSGIMIIQNNLKNDLKGAEVYLSGKEIMKITKPGTYAIYGDDGDYKLKVVFNGEKVRVIDADCPLKTCEYTGWVDNASQEIICLPNKVVVKPIGKEKNIGVDIISW</sequence>
<organism evidence="2 3">
    <name type="scientific">Marinitoga aeolica</name>
    <dbReference type="NCBI Taxonomy" id="2809031"/>
    <lineage>
        <taxon>Bacteria</taxon>
        <taxon>Thermotogati</taxon>
        <taxon>Thermotogota</taxon>
        <taxon>Thermotogae</taxon>
        <taxon>Petrotogales</taxon>
        <taxon>Petrotogaceae</taxon>
        <taxon>Marinitoga</taxon>
    </lineage>
</organism>
<keyword evidence="1" id="KW-0812">Transmembrane</keyword>
<accession>A0ABY8PTM6</accession>
<keyword evidence="1" id="KW-1133">Transmembrane helix</keyword>
<protein>
    <submittedName>
        <fullName evidence="2">NusG domain II-containing protein</fullName>
    </submittedName>
</protein>
<feature type="transmembrane region" description="Helical" evidence="1">
    <location>
        <begin position="6"/>
        <end position="25"/>
    </location>
</feature>
<proteinExistence type="predicted"/>
<evidence type="ECO:0000256" key="1">
    <source>
        <dbReference type="SAM" id="Phobius"/>
    </source>
</evidence>
<gene>
    <name evidence="2" type="ORF">JRV97_05405</name>
</gene>